<evidence type="ECO:0000313" key="1">
    <source>
        <dbReference type="EMBL" id="OHA02250.1"/>
    </source>
</evidence>
<evidence type="ECO:0000313" key="2">
    <source>
        <dbReference type="Proteomes" id="UP000177811"/>
    </source>
</evidence>
<accession>A0A1G2KS75</accession>
<protein>
    <recommendedName>
        <fullName evidence="3">30S ribosomal protein S21</fullName>
    </recommendedName>
</protein>
<evidence type="ECO:0008006" key="3">
    <source>
        <dbReference type="Google" id="ProtNLM"/>
    </source>
</evidence>
<name>A0A1G2KS75_9BACT</name>
<comment type="caution">
    <text evidence="1">The sequence shown here is derived from an EMBL/GenBank/DDBJ whole genome shotgun (WGS) entry which is preliminary data.</text>
</comment>
<dbReference type="AlphaFoldDB" id="A0A1G2KS75"/>
<gene>
    <name evidence="1" type="ORF">A3C16_04090</name>
</gene>
<reference evidence="1 2" key="1">
    <citation type="journal article" date="2016" name="Nat. Commun.">
        <title>Thousands of microbial genomes shed light on interconnected biogeochemical processes in an aquifer system.</title>
        <authorList>
            <person name="Anantharaman K."/>
            <person name="Brown C.T."/>
            <person name="Hug L.A."/>
            <person name="Sharon I."/>
            <person name="Castelle C.J."/>
            <person name="Probst A.J."/>
            <person name="Thomas B.C."/>
            <person name="Singh A."/>
            <person name="Wilkins M.J."/>
            <person name="Karaoz U."/>
            <person name="Brodie E.L."/>
            <person name="Williams K.H."/>
            <person name="Hubbard S.S."/>
            <person name="Banfield J.F."/>
        </authorList>
    </citation>
    <scope>NUCLEOTIDE SEQUENCE [LARGE SCALE GENOMIC DNA]</scope>
</reference>
<sequence>MVYVKKKNHETTPAMLRRFTRMIQQSGVLLQARKDARFAKAPNKIAKRKKALRRMTRRKERERLIKLGRLK</sequence>
<dbReference type="EMBL" id="MHQL01000041">
    <property type="protein sequence ID" value="OHA02250.1"/>
    <property type="molecule type" value="Genomic_DNA"/>
</dbReference>
<proteinExistence type="predicted"/>
<organism evidence="1 2">
    <name type="scientific">Candidatus Sungbacteria bacterium RIFCSPHIGHO2_02_FULL_51_29</name>
    <dbReference type="NCBI Taxonomy" id="1802273"/>
    <lineage>
        <taxon>Bacteria</taxon>
        <taxon>Candidatus Sungiibacteriota</taxon>
    </lineage>
</organism>
<dbReference type="Proteomes" id="UP000177811">
    <property type="component" value="Unassembled WGS sequence"/>
</dbReference>